<proteinExistence type="predicted"/>
<evidence type="ECO:0000313" key="1">
    <source>
        <dbReference type="EMBL" id="MFD1701652.1"/>
    </source>
</evidence>
<name>A0ABW4K416_9HYPH</name>
<organism evidence="1 2">
    <name type="scientific">Methylopila henanensis</name>
    <dbReference type="NCBI Taxonomy" id="873516"/>
    <lineage>
        <taxon>Bacteria</taxon>
        <taxon>Pseudomonadati</taxon>
        <taxon>Pseudomonadota</taxon>
        <taxon>Alphaproteobacteria</taxon>
        <taxon>Hyphomicrobiales</taxon>
        <taxon>Methylopilaceae</taxon>
        <taxon>Methylopila</taxon>
    </lineage>
</organism>
<keyword evidence="2" id="KW-1185">Reference proteome</keyword>
<dbReference type="EMBL" id="JBHUER010000001">
    <property type="protein sequence ID" value="MFD1701652.1"/>
    <property type="molecule type" value="Genomic_DNA"/>
</dbReference>
<dbReference type="RefSeq" id="WP_378796276.1">
    <property type="nucleotide sequence ID" value="NZ_JBHUER010000001.1"/>
</dbReference>
<comment type="caution">
    <text evidence="1">The sequence shown here is derived from an EMBL/GenBank/DDBJ whole genome shotgun (WGS) entry which is preliminary data.</text>
</comment>
<gene>
    <name evidence="1" type="ORF">ACFSCV_01415</name>
</gene>
<reference evidence="2" key="1">
    <citation type="journal article" date="2019" name="Int. J. Syst. Evol. Microbiol.">
        <title>The Global Catalogue of Microorganisms (GCM) 10K type strain sequencing project: providing services to taxonomists for standard genome sequencing and annotation.</title>
        <authorList>
            <consortium name="The Broad Institute Genomics Platform"/>
            <consortium name="The Broad Institute Genome Sequencing Center for Infectious Disease"/>
            <person name="Wu L."/>
            <person name="Ma J."/>
        </authorList>
    </citation>
    <scope>NUCLEOTIDE SEQUENCE [LARGE SCALE GENOMIC DNA]</scope>
    <source>
        <strain evidence="2">KCTC 23707</strain>
    </source>
</reference>
<sequence>MSLSKAIVARLVRTGCLGASLMLTSEAMGAVVVSGETVVAEACAAAGPACGGES</sequence>
<accession>A0ABW4K416</accession>
<dbReference type="Proteomes" id="UP001597308">
    <property type="component" value="Unassembled WGS sequence"/>
</dbReference>
<protein>
    <submittedName>
        <fullName evidence="1">Uncharacterized protein</fullName>
    </submittedName>
</protein>
<evidence type="ECO:0000313" key="2">
    <source>
        <dbReference type="Proteomes" id="UP001597308"/>
    </source>
</evidence>